<dbReference type="Pfam" id="PF19539">
    <property type="entry name" value="DUF6063"/>
    <property type="match status" value="1"/>
</dbReference>
<dbReference type="EMBL" id="FQXJ01000011">
    <property type="protein sequence ID" value="SHI21608.1"/>
    <property type="molecule type" value="Genomic_DNA"/>
</dbReference>
<accession>A0A1M5ZBQ4</accession>
<keyword evidence="1" id="KW-0472">Membrane</keyword>
<dbReference type="RefSeq" id="WP_073030644.1">
    <property type="nucleotide sequence ID" value="NZ_FQXJ01000011.1"/>
</dbReference>
<evidence type="ECO:0000313" key="2">
    <source>
        <dbReference type="EMBL" id="SHI21608.1"/>
    </source>
</evidence>
<dbReference type="STRING" id="1121420.SAMN02746098_03119"/>
<dbReference type="InterPro" id="IPR045707">
    <property type="entry name" value="DUF6063"/>
</dbReference>
<keyword evidence="3" id="KW-1185">Reference proteome</keyword>
<sequence>MFESYKVETVETALKIFLELARLGQLHKEDYPEMVQAYKTDQEVQGLFTNIIEPLADVKVLESLYVLYLSPNVDNRFFGYTNEELRDKMKLATNRELYLAYFVILSLLAMFYGEDSLSEVSRSYVTVSDLEQFVSTRLQDLGANPDLPDLEKELEINLLSSVELWQDMPEYDPDLKALRRSTKNRISFILKVAMFLEAEGLAHVEQDRELYATEKTEQMVRKYYSDRGRQEKLLTLLCARKETL</sequence>
<dbReference type="OrthoDB" id="2380372at2"/>
<protein>
    <submittedName>
        <fullName evidence="2">Uncharacterized protein</fullName>
    </submittedName>
</protein>
<keyword evidence="1" id="KW-1133">Transmembrane helix</keyword>
<evidence type="ECO:0000313" key="3">
    <source>
        <dbReference type="Proteomes" id="UP000183954"/>
    </source>
</evidence>
<feature type="transmembrane region" description="Helical" evidence="1">
    <location>
        <begin position="96"/>
        <end position="113"/>
    </location>
</feature>
<evidence type="ECO:0000256" key="1">
    <source>
        <dbReference type="SAM" id="Phobius"/>
    </source>
</evidence>
<gene>
    <name evidence="2" type="ORF">SAMN02746098_03119</name>
</gene>
<organism evidence="2 3">
    <name type="scientific">Desulfosporosinus lacus DSM 15449</name>
    <dbReference type="NCBI Taxonomy" id="1121420"/>
    <lineage>
        <taxon>Bacteria</taxon>
        <taxon>Bacillati</taxon>
        <taxon>Bacillota</taxon>
        <taxon>Clostridia</taxon>
        <taxon>Eubacteriales</taxon>
        <taxon>Desulfitobacteriaceae</taxon>
        <taxon>Desulfosporosinus</taxon>
    </lineage>
</organism>
<name>A0A1M5ZBQ4_9FIRM</name>
<proteinExistence type="predicted"/>
<keyword evidence="1" id="KW-0812">Transmembrane</keyword>
<dbReference type="Proteomes" id="UP000183954">
    <property type="component" value="Unassembled WGS sequence"/>
</dbReference>
<dbReference type="AlphaFoldDB" id="A0A1M5ZBQ4"/>
<reference evidence="3" key="1">
    <citation type="submission" date="2016-11" db="EMBL/GenBank/DDBJ databases">
        <authorList>
            <person name="Varghese N."/>
            <person name="Submissions S."/>
        </authorList>
    </citation>
    <scope>NUCLEOTIDE SEQUENCE [LARGE SCALE GENOMIC DNA]</scope>
    <source>
        <strain evidence="3">DSM 15449</strain>
    </source>
</reference>